<keyword evidence="1" id="KW-0472">Membrane</keyword>
<feature type="transmembrane region" description="Helical" evidence="1">
    <location>
        <begin position="47"/>
        <end position="65"/>
    </location>
</feature>
<keyword evidence="1" id="KW-1133">Transmembrane helix</keyword>
<organism evidence="2 3">
    <name type="scientific">Sungouiella intermedia</name>
    <dbReference type="NCBI Taxonomy" id="45354"/>
    <lineage>
        <taxon>Eukaryota</taxon>
        <taxon>Fungi</taxon>
        <taxon>Dikarya</taxon>
        <taxon>Ascomycota</taxon>
        <taxon>Saccharomycotina</taxon>
        <taxon>Pichiomycetes</taxon>
        <taxon>Metschnikowiaceae</taxon>
        <taxon>Sungouiella</taxon>
    </lineage>
</organism>
<name>A0A1L0BBN3_9ASCO</name>
<sequence>MFRTLTRTSLAGRILPLRASPVGLTFTKHLYSTQRRKVVRPENAPRIRYLFMMVLISFGMLHYVTTKVEKKVPKNSFTEREFQQYEKETGLRRRHKLVSHEKNDQYAFYVVPYCHDVQKTEKELATKLPKDRQVKVIEVSALVEKEIEDEGKYSYLLQDLKAQGRQMPRGLITAIIKQEIELFMNTTKGQFDTNIVILNYPQSTEEAIKFENDVSDVKTCIKLDDDYTKSLKSDLSGDDLRKISNVFGYFDTVHKVTPVNSKVKTIE</sequence>
<gene>
    <name evidence="2" type="ORF">SAMEA4029010_CIC11G00000003599</name>
</gene>
<evidence type="ECO:0000313" key="2">
    <source>
        <dbReference type="EMBL" id="SGZ49044.1"/>
    </source>
</evidence>
<protein>
    <submittedName>
        <fullName evidence="2">CIC11C00000003599</fullName>
    </submittedName>
</protein>
<dbReference type="Gene3D" id="3.40.50.300">
    <property type="entry name" value="P-loop containing nucleotide triphosphate hydrolases"/>
    <property type="match status" value="1"/>
</dbReference>
<dbReference type="AlphaFoldDB" id="A0A1L0BBN3"/>
<evidence type="ECO:0000256" key="1">
    <source>
        <dbReference type="SAM" id="Phobius"/>
    </source>
</evidence>
<dbReference type="Proteomes" id="UP000182334">
    <property type="component" value="Chromosome II"/>
</dbReference>
<dbReference type="InterPro" id="IPR027417">
    <property type="entry name" value="P-loop_NTPase"/>
</dbReference>
<reference evidence="2 3" key="1">
    <citation type="submission" date="2016-10" db="EMBL/GenBank/DDBJ databases">
        <authorList>
            <person name="de Groot N.N."/>
        </authorList>
    </citation>
    <scope>NUCLEOTIDE SEQUENCE [LARGE SCALE GENOMIC DNA]</scope>
    <source>
        <strain evidence="2 3">CBS 141442</strain>
    </source>
</reference>
<accession>A0A1L0BBN3</accession>
<keyword evidence="3" id="KW-1185">Reference proteome</keyword>
<keyword evidence="1" id="KW-0812">Transmembrane</keyword>
<dbReference type="OrthoDB" id="4081130at2759"/>
<dbReference type="EMBL" id="LT635757">
    <property type="protein sequence ID" value="SGZ49044.1"/>
    <property type="molecule type" value="Genomic_DNA"/>
</dbReference>
<proteinExistence type="predicted"/>
<evidence type="ECO:0000313" key="3">
    <source>
        <dbReference type="Proteomes" id="UP000182334"/>
    </source>
</evidence>